<keyword evidence="4 9" id="KW-0547">Nucleotide-binding</keyword>
<keyword evidence="6 9" id="KW-0648">Protein biosynthesis</keyword>
<dbReference type="SUPFAM" id="SSF47323">
    <property type="entry name" value="Anticodon-binding domain of a subclass of class I aminoacyl-tRNA synthetases"/>
    <property type="match status" value="1"/>
</dbReference>
<protein>
    <recommendedName>
        <fullName evidence="9">Arginine--tRNA ligase</fullName>
        <ecNumber evidence="9">6.1.1.19</ecNumber>
    </recommendedName>
    <alternativeName>
        <fullName evidence="9">Arginyl-tRNA synthetase</fullName>
        <shortName evidence="9">ArgRS</shortName>
    </alternativeName>
</protein>
<accession>A0A059FBT4</accession>
<dbReference type="InterPro" id="IPR009080">
    <property type="entry name" value="tRNAsynth_Ia_anticodon-bd"/>
</dbReference>
<evidence type="ECO:0000256" key="2">
    <source>
        <dbReference type="ARBA" id="ARBA00022490"/>
    </source>
</evidence>
<dbReference type="SUPFAM" id="SSF52374">
    <property type="entry name" value="Nucleotidylyl transferase"/>
    <property type="match status" value="1"/>
</dbReference>
<dbReference type="PATRIC" id="fig|1280952.3.peg.2138"/>
<keyword evidence="5 9" id="KW-0067">ATP-binding</keyword>
<evidence type="ECO:0000256" key="5">
    <source>
        <dbReference type="ARBA" id="ARBA00022840"/>
    </source>
</evidence>
<comment type="similarity">
    <text evidence="1 9 10">Belongs to the class-I aminoacyl-tRNA synthetase family.</text>
</comment>
<dbReference type="GO" id="GO:0004814">
    <property type="term" value="F:arginine-tRNA ligase activity"/>
    <property type="evidence" value="ECO:0007669"/>
    <property type="project" value="UniProtKB-UniRule"/>
</dbReference>
<feature type="domain" description="DALR anticodon binding" evidence="11">
    <location>
        <begin position="487"/>
        <end position="602"/>
    </location>
</feature>
<dbReference type="HAMAP" id="MF_00123">
    <property type="entry name" value="Arg_tRNA_synth"/>
    <property type="match status" value="1"/>
</dbReference>
<evidence type="ECO:0000256" key="1">
    <source>
        <dbReference type="ARBA" id="ARBA00005594"/>
    </source>
</evidence>
<evidence type="ECO:0000256" key="3">
    <source>
        <dbReference type="ARBA" id="ARBA00022598"/>
    </source>
</evidence>
<dbReference type="OrthoDB" id="9803211at2"/>
<dbReference type="Gene3D" id="1.10.730.10">
    <property type="entry name" value="Isoleucyl-tRNA Synthetase, Domain 1"/>
    <property type="match status" value="1"/>
</dbReference>
<dbReference type="InterPro" id="IPR001412">
    <property type="entry name" value="aa-tRNA-synth_I_CS"/>
</dbReference>
<reference evidence="13 14" key="1">
    <citation type="journal article" date="2014" name="Antonie Van Leeuwenhoek">
        <title>Hyphomonas beringensis sp. nov. and Hyphomonas chukchiensis sp. nov., isolated from surface seawater of the Bering Sea and Chukchi Sea.</title>
        <authorList>
            <person name="Li C."/>
            <person name="Lai Q."/>
            <person name="Li G."/>
            <person name="Dong C."/>
            <person name="Wang J."/>
            <person name="Liao Y."/>
            <person name="Shao Z."/>
        </authorList>
    </citation>
    <scope>NUCLEOTIDE SEQUENCE [LARGE SCALE GENOMIC DNA]</scope>
    <source>
        <strain evidence="13 14">VP2</strain>
    </source>
</reference>
<keyword evidence="7 9" id="KW-0030">Aminoacyl-tRNA synthetase</keyword>
<name>A0A059FBT4_9PROT</name>
<dbReference type="AlphaFoldDB" id="A0A059FBT4"/>
<keyword evidence="3 9" id="KW-0436">Ligase</keyword>
<dbReference type="PANTHER" id="PTHR11956:SF5">
    <property type="entry name" value="ARGININE--TRNA LIGASE, CYTOPLASMIC"/>
    <property type="match status" value="1"/>
</dbReference>
<dbReference type="GO" id="GO:0005524">
    <property type="term" value="F:ATP binding"/>
    <property type="evidence" value="ECO:0007669"/>
    <property type="project" value="UniProtKB-UniRule"/>
</dbReference>
<feature type="short sequence motif" description="'HIGH' region" evidence="9">
    <location>
        <begin position="123"/>
        <end position="133"/>
    </location>
</feature>
<dbReference type="Gene3D" id="3.30.1360.70">
    <property type="entry name" value="Arginyl tRNA synthetase N-terminal domain"/>
    <property type="match status" value="1"/>
</dbReference>
<comment type="caution">
    <text evidence="13">The sequence shown here is derived from an EMBL/GenBank/DDBJ whole genome shotgun (WGS) entry which is preliminary data.</text>
</comment>
<proteinExistence type="inferred from homology"/>
<evidence type="ECO:0000256" key="9">
    <source>
        <dbReference type="HAMAP-Rule" id="MF_00123"/>
    </source>
</evidence>
<organism evidence="13 14">
    <name type="scientific">Hyphomonas jannaschiana VP2</name>
    <dbReference type="NCBI Taxonomy" id="1280952"/>
    <lineage>
        <taxon>Bacteria</taxon>
        <taxon>Pseudomonadati</taxon>
        <taxon>Pseudomonadota</taxon>
        <taxon>Alphaproteobacteria</taxon>
        <taxon>Hyphomonadales</taxon>
        <taxon>Hyphomonadaceae</taxon>
        <taxon>Hyphomonas</taxon>
    </lineage>
</organism>
<dbReference type="Pfam" id="PF05746">
    <property type="entry name" value="DALR_1"/>
    <property type="match status" value="1"/>
</dbReference>
<dbReference type="SMART" id="SM01016">
    <property type="entry name" value="Arg_tRNA_synt_N"/>
    <property type="match status" value="1"/>
</dbReference>
<dbReference type="RefSeq" id="WP_035582009.1">
    <property type="nucleotide sequence ID" value="NZ_ARYJ01000006.1"/>
</dbReference>
<evidence type="ECO:0000256" key="7">
    <source>
        <dbReference type="ARBA" id="ARBA00023146"/>
    </source>
</evidence>
<sequence length="602" mass="65713">MASLTKDLSAAASAAFEAMGLEARWGDVRRSDKPELADFQCNGAMGAAKQAGKIPRDVATEVAAALRDHEMVLSAEVAGPGFINIRVSDAALAARAEAVREEKMAGAEGAPDPQVTVIDFGGPNVAKPMHVGHLRSAVIGDTLRRLLTFLGDEVTGDVHLGDWGLQMGHLVTELQDEQPGLIYFDADFTGPYPEEPPVTIDDLARMYPAASAKAKEDPARLERSQKAVAELQAGRPGYRALLKHFIDVSVAALKVDYEFLNVHFDLWKGESDVDDLIPELVERFKSAGLAREDDGAWIVDIAREGENVPVEKNGKTTLKNPMPPIMLINSRGGTGYHTTDLATILDRMEHLEPVPQRMLYVVDQRQALHFQQVFRAAEMVGLIDEGRLEHIGFGTVNGPDGKPFKTREGGVLRLADLNQMAFEEAQKKIAEAGKLPEDMGAEERHEVAANVALAALRFSDLMNTRTTNYVFDLDKFTSFEGKTGPYLLYAAVRVKSLLRRATEEGNKPGGIVIGHDAERALVLQLDNFAFACLQAREKRMPHVLCEHLYNLAQAFSSFYAALPIAAEGDEATRASRLGLASAVLKQLETGLDLLGIRVPERM</sequence>
<evidence type="ECO:0000259" key="11">
    <source>
        <dbReference type="SMART" id="SM00836"/>
    </source>
</evidence>
<dbReference type="NCBIfam" id="TIGR00456">
    <property type="entry name" value="argS"/>
    <property type="match status" value="1"/>
</dbReference>
<dbReference type="InterPro" id="IPR036695">
    <property type="entry name" value="Arg-tRNA-synth_N_sf"/>
</dbReference>
<dbReference type="InterPro" id="IPR005148">
    <property type="entry name" value="Arg-tRNA-synth_N"/>
</dbReference>
<dbReference type="InterPro" id="IPR008909">
    <property type="entry name" value="DALR_anticod-bd"/>
</dbReference>
<dbReference type="PRINTS" id="PR01038">
    <property type="entry name" value="TRNASYNTHARG"/>
</dbReference>
<dbReference type="GO" id="GO:0006420">
    <property type="term" value="P:arginyl-tRNA aminoacylation"/>
    <property type="evidence" value="ECO:0007669"/>
    <property type="project" value="UniProtKB-UniRule"/>
</dbReference>
<keyword evidence="2 9" id="KW-0963">Cytoplasm</keyword>
<dbReference type="GO" id="GO:0005737">
    <property type="term" value="C:cytoplasm"/>
    <property type="evidence" value="ECO:0007669"/>
    <property type="project" value="UniProtKB-SubCell"/>
</dbReference>
<dbReference type="eggNOG" id="COG0018">
    <property type="taxonomic scope" value="Bacteria"/>
</dbReference>
<dbReference type="CDD" id="cd00671">
    <property type="entry name" value="ArgRS_core"/>
    <property type="match status" value="1"/>
</dbReference>
<dbReference type="Gene3D" id="3.40.50.620">
    <property type="entry name" value="HUPs"/>
    <property type="match status" value="1"/>
</dbReference>
<dbReference type="SUPFAM" id="SSF55190">
    <property type="entry name" value="Arginyl-tRNA synthetase (ArgRS), N-terminal 'additional' domain"/>
    <property type="match status" value="1"/>
</dbReference>
<gene>
    <name evidence="9 13" type="primary">argS</name>
    <name evidence="13" type="ORF">HJA_10710</name>
</gene>
<evidence type="ECO:0000256" key="10">
    <source>
        <dbReference type="RuleBase" id="RU363038"/>
    </source>
</evidence>
<evidence type="ECO:0000259" key="12">
    <source>
        <dbReference type="SMART" id="SM01016"/>
    </source>
</evidence>
<dbReference type="InterPro" id="IPR014729">
    <property type="entry name" value="Rossmann-like_a/b/a_fold"/>
</dbReference>
<dbReference type="InterPro" id="IPR035684">
    <property type="entry name" value="ArgRS_core"/>
</dbReference>
<comment type="subunit">
    <text evidence="9">Monomer.</text>
</comment>
<dbReference type="SMART" id="SM00836">
    <property type="entry name" value="DALR_1"/>
    <property type="match status" value="1"/>
</dbReference>
<evidence type="ECO:0000256" key="4">
    <source>
        <dbReference type="ARBA" id="ARBA00022741"/>
    </source>
</evidence>
<evidence type="ECO:0000256" key="6">
    <source>
        <dbReference type="ARBA" id="ARBA00022917"/>
    </source>
</evidence>
<dbReference type="EMBL" id="ARYJ01000006">
    <property type="protein sequence ID" value="KCZ88047.1"/>
    <property type="molecule type" value="Genomic_DNA"/>
</dbReference>
<comment type="subcellular location">
    <subcellularLocation>
        <location evidence="9">Cytoplasm</location>
    </subcellularLocation>
</comment>
<dbReference type="Pfam" id="PF03485">
    <property type="entry name" value="Arg_tRNA_synt_N"/>
    <property type="match status" value="1"/>
</dbReference>
<dbReference type="STRING" id="1280952.HJA_10710"/>
<keyword evidence="14" id="KW-1185">Reference proteome</keyword>
<dbReference type="Pfam" id="PF00750">
    <property type="entry name" value="tRNA-synt_1d"/>
    <property type="match status" value="1"/>
</dbReference>
<dbReference type="Proteomes" id="UP000024816">
    <property type="component" value="Unassembled WGS sequence"/>
</dbReference>
<evidence type="ECO:0000313" key="13">
    <source>
        <dbReference type="EMBL" id="KCZ88047.1"/>
    </source>
</evidence>
<feature type="domain" description="Arginyl tRNA synthetase N-terminal" evidence="12">
    <location>
        <begin position="2"/>
        <end position="87"/>
    </location>
</feature>
<evidence type="ECO:0000313" key="14">
    <source>
        <dbReference type="Proteomes" id="UP000024816"/>
    </source>
</evidence>
<dbReference type="InterPro" id="IPR001278">
    <property type="entry name" value="Arg-tRNA-ligase"/>
</dbReference>
<dbReference type="PANTHER" id="PTHR11956">
    <property type="entry name" value="ARGINYL-TRNA SYNTHETASE"/>
    <property type="match status" value="1"/>
</dbReference>
<dbReference type="PROSITE" id="PS00178">
    <property type="entry name" value="AA_TRNA_LIGASE_I"/>
    <property type="match status" value="1"/>
</dbReference>
<dbReference type="EC" id="6.1.1.19" evidence="9"/>
<comment type="catalytic activity">
    <reaction evidence="8 9">
        <text>tRNA(Arg) + L-arginine + ATP = L-arginyl-tRNA(Arg) + AMP + diphosphate</text>
        <dbReference type="Rhea" id="RHEA:20301"/>
        <dbReference type="Rhea" id="RHEA-COMP:9658"/>
        <dbReference type="Rhea" id="RHEA-COMP:9673"/>
        <dbReference type="ChEBI" id="CHEBI:30616"/>
        <dbReference type="ChEBI" id="CHEBI:32682"/>
        <dbReference type="ChEBI" id="CHEBI:33019"/>
        <dbReference type="ChEBI" id="CHEBI:78442"/>
        <dbReference type="ChEBI" id="CHEBI:78513"/>
        <dbReference type="ChEBI" id="CHEBI:456215"/>
        <dbReference type="EC" id="6.1.1.19"/>
    </reaction>
</comment>
<evidence type="ECO:0000256" key="8">
    <source>
        <dbReference type="ARBA" id="ARBA00049339"/>
    </source>
</evidence>